<dbReference type="EMBL" id="LR798288">
    <property type="protein sequence ID" value="CAB5220771.1"/>
    <property type="molecule type" value="Genomic_DNA"/>
</dbReference>
<sequence>MWDKLIIVVYNAGTCGEFFCNLLNRSLTQDTVPLIMREGGNNTYLWKKRGELDILNDIGKLTKYWEIKYKSEYTHLTYIEEQHPYYEKIFKIIGDEDVDVFIENLYEFARDMHSAYKDKECIFRSHYINKFYHLNFLDMFPGSTAFYFEVNSIKHIMYAQLLDLMKNYYNDNPLRIPGRDYLFARRPGPKKTFNRMIPIDSGRLFFEDDYQREAEEILSESLKKKIVLDTLELKSYKSRNFDMISSVLGKDFRELDIDSIAEKIILHLEENDISYEVM</sequence>
<organism evidence="1">
    <name type="scientific">uncultured Caudovirales phage</name>
    <dbReference type="NCBI Taxonomy" id="2100421"/>
    <lineage>
        <taxon>Viruses</taxon>
        <taxon>Duplodnaviria</taxon>
        <taxon>Heunggongvirae</taxon>
        <taxon>Uroviricota</taxon>
        <taxon>Caudoviricetes</taxon>
        <taxon>Peduoviridae</taxon>
        <taxon>Maltschvirus</taxon>
        <taxon>Maltschvirus maltsch</taxon>
    </lineage>
</organism>
<name>A0A6J7WS22_9CAUD</name>
<reference evidence="1" key="1">
    <citation type="submission" date="2020-05" db="EMBL/GenBank/DDBJ databases">
        <authorList>
            <person name="Chiriac C."/>
            <person name="Salcher M."/>
            <person name="Ghai R."/>
            <person name="Kavagutti S V."/>
        </authorList>
    </citation>
    <scope>NUCLEOTIDE SEQUENCE</scope>
</reference>
<accession>A0A6J7WS22</accession>
<protein>
    <submittedName>
        <fullName evidence="1">Uncharacterized protein</fullName>
    </submittedName>
</protein>
<gene>
    <name evidence="1" type="ORF">UFOVP247_35</name>
</gene>
<proteinExistence type="predicted"/>
<evidence type="ECO:0000313" key="1">
    <source>
        <dbReference type="EMBL" id="CAB5220771.1"/>
    </source>
</evidence>